<comment type="subcellular location">
    <subcellularLocation>
        <location evidence="1">Nucleus</location>
    </subcellularLocation>
</comment>
<feature type="region of interest" description="Disordered" evidence="7">
    <location>
        <begin position="454"/>
        <end position="489"/>
    </location>
</feature>
<dbReference type="SMART" id="SM00249">
    <property type="entry name" value="PHD"/>
    <property type="match status" value="2"/>
</dbReference>
<evidence type="ECO:0000313" key="9">
    <source>
        <dbReference type="EMBL" id="KAF8392420.1"/>
    </source>
</evidence>
<keyword evidence="2" id="KW-0479">Metal-binding</keyword>
<dbReference type="InterPro" id="IPR016181">
    <property type="entry name" value="Acyl_CoA_acyltransferase"/>
</dbReference>
<dbReference type="GO" id="GO:0003714">
    <property type="term" value="F:transcription corepressor activity"/>
    <property type="evidence" value="ECO:0007669"/>
    <property type="project" value="InterPro"/>
</dbReference>
<dbReference type="Gene3D" id="3.30.40.10">
    <property type="entry name" value="Zinc/RING finger domain, C3HC4 (zinc finger)"/>
    <property type="match status" value="1"/>
</dbReference>
<feature type="region of interest" description="Disordered" evidence="7">
    <location>
        <begin position="566"/>
        <end position="594"/>
    </location>
</feature>
<name>A0A834YQK2_TETSI</name>
<dbReference type="GO" id="GO:0008270">
    <property type="term" value="F:zinc ion binding"/>
    <property type="evidence" value="ECO:0007669"/>
    <property type="project" value="UniProtKB-KW"/>
</dbReference>
<evidence type="ECO:0000256" key="3">
    <source>
        <dbReference type="ARBA" id="ARBA00022771"/>
    </source>
</evidence>
<keyword evidence="3 6" id="KW-0863">Zinc-finger</keyword>
<dbReference type="GO" id="GO:0006357">
    <property type="term" value="P:regulation of transcription by RNA polymerase II"/>
    <property type="evidence" value="ECO:0007669"/>
    <property type="project" value="TreeGrafter"/>
</dbReference>
<dbReference type="Pfam" id="PF22970">
    <property type="entry name" value="DUF7028"/>
    <property type="match status" value="1"/>
</dbReference>
<dbReference type="PROSITE" id="PS50016">
    <property type="entry name" value="ZF_PHD_2"/>
    <property type="match status" value="1"/>
</dbReference>
<dbReference type="InterPro" id="IPR013083">
    <property type="entry name" value="Znf_RING/FYVE/PHD"/>
</dbReference>
<feature type="region of interest" description="Disordered" evidence="7">
    <location>
        <begin position="159"/>
        <end position="179"/>
    </location>
</feature>
<dbReference type="OrthoDB" id="429143at2759"/>
<dbReference type="Proteomes" id="UP000655225">
    <property type="component" value="Unassembled WGS sequence"/>
</dbReference>
<protein>
    <recommendedName>
        <fullName evidence="8">PHD-type domain-containing protein</fullName>
    </recommendedName>
</protein>
<evidence type="ECO:0000256" key="4">
    <source>
        <dbReference type="ARBA" id="ARBA00022833"/>
    </source>
</evidence>
<organism evidence="9 10">
    <name type="scientific">Tetracentron sinense</name>
    <name type="common">Spur-leaf</name>
    <dbReference type="NCBI Taxonomy" id="13715"/>
    <lineage>
        <taxon>Eukaryota</taxon>
        <taxon>Viridiplantae</taxon>
        <taxon>Streptophyta</taxon>
        <taxon>Embryophyta</taxon>
        <taxon>Tracheophyta</taxon>
        <taxon>Spermatophyta</taxon>
        <taxon>Magnoliopsida</taxon>
        <taxon>Trochodendrales</taxon>
        <taxon>Trochodendraceae</taxon>
        <taxon>Tetracentron</taxon>
    </lineage>
</organism>
<sequence>MREGLRSGNLSGRLEEDKVSPPSGSLIARKKRDKMSAVGSSGKQVPVSKKEKKPRLTPSDSGCDEDSLVSPRSVSTNQACKGSIVRKKNRVDSYKHKKENEIDRKRSRSERAICREDIKTDSSKFEEAVMGRKRSRFDVFECDEDVECNREKMKNEPLDEDGVDIGGSRNLCSNSMAPSRRRREVETGCSRSLVVDKRENFNLDSTPSLLVERKRATDHSDKKRSEIKKDGTFQPFTRLREKFKFPCDEPIRLEGKSDVSKVMLNDKKVGRPRITNGNLEAEKNRKGSRSADTVKRKTAIRPSFSSEKKVHEKPGSVVITQKNKLDSQKFSSTKNVKDHVKKEVKGKGDKSLPFESLVSTRRKEGGVKHGNGNERQLLRDQIREMLLSASWTIDYRPRRNKDYHDAVYTSPRGRGYWSITKAYDVFQKQNDNEDNNSKTNRTSSPFTPISMEALSKLTRQRHKKIERKVKKQKPNYGKEASTKKSVKNKHSIECMESTIHEGKPSSLVKKGGKSLKGRINKSGFVNINTKDRAKNQNSTHLSPRVDYVDERESWLHEQGDLTCTLQKGMPKPVRVPKPSFASDARFRQGRKNRKQSGCALLIRNSNKAVNSDNDDFIPYTGKRTLLSWLIDSGTVPLNGKVQYMNQRRTRVLLEGWITRDGIHCGCCSKILTVSKFEIHAGSKLCQPLQNIYVETGISLLQCQLDSWNRQEESERSGFHFVEIDCDDPNDDTCGICGDGGDLICCDDCPSTFHQSCLDIQMLPPGDWHCPNCSCKFCATASATTAQGDAITVCALLTCSLCEKKYHQLCIQEMDAIPVASNSLCTTFCGLQCRELFEQLQKLLWVKHELESGFSWTLIKRSDVDSDKSLQGLSQRVECNSKLSVALTVMNECFLPIVDRRSGVNLIHNVLYSLDLFNLYLNTFFFCRSNFNRLNYSGFYTAVLEKGDEIISAASIRLHGTRLAEMPFIGTRHIYRHQGMCRRLLNAIESALCSLNVEKLIIPAIPELMNAWTLVFGFETLEESHKQERMSMNMLVFPGTDLLQKLLLKRGISEGNITASTVVKPIGLKSNHHNMTDVENESYMCSSAGPDLNASDEGVVHHKINEEAAAESGLQDAVDSVCDTSDVMSNPLDAAHGPKLQVSSEGIVCCNSQLCDKFTESSADTKCGHGDNIEMENKSILDNHVECNIQSSAEGSVDDSNEANAEVSCVEPNLLSLGEISVRYTTKKKNEYQNSVSGSEFQAADESTVHFNSDLNHHNILEEESESIGGSHFVSDSTLCDGDGKGMEACEAKTESAAVESDLCTDDQGSVHHCTDIITQSQDAAFVHGFPCSVENIVCHDSDSTIKFCHDLEEKIQPHGNVFDCKFQGSGENLVLHDSQLLQMVPECAFHTTDSGPDTHKVKNEVSVVERNPQALSKESVEFASDVVNESLYAPYKCRYPASSECKGSEFLFTSDSAHHRIDDVADDTSEGFCGDSNLRSYCQGTVLGTHELEAVVSSVDPCHHSLCGASVHHSHYATSELNVQASIGLGNSQLLHKLPELTSGIVHNVYPGANTCIVTYPVVVNHQASCESNVHDMHGLKDKVVANLHPLDAQQV</sequence>
<feature type="compositionally biased region" description="Basic residues" evidence="7">
    <location>
        <begin position="458"/>
        <end position="473"/>
    </location>
</feature>
<keyword evidence="10" id="KW-1185">Reference proteome</keyword>
<evidence type="ECO:0000256" key="5">
    <source>
        <dbReference type="ARBA" id="ARBA00023242"/>
    </source>
</evidence>
<evidence type="ECO:0000259" key="8">
    <source>
        <dbReference type="PROSITE" id="PS50016"/>
    </source>
</evidence>
<feature type="compositionally biased region" description="Polar residues" evidence="7">
    <location>
        <begin position="70"/>
        <end position="80"/>
    </location>
</feature>
<dbReference type="CDD" id="cd15532">
    <property type="entry name" value="PHD2_CHD_II"/>
    <property type="match status" value="1"/>
</dbReference>
<feature type="domain" description="PHD-type" evidence="8">
    <location>
        <begin position="730"/>
        <end position="775"/>
    </location>
</feature>
<dbReference type="OMA" id="HEINGEV"/>
<feature type="region of interest" description="Disordered" evidence="7">
    <location>
        <begin position="1"/>
        <end position="82"/>
    </location>
</feature>
<dbReference type="Pfam" id="PF16135">
    <property type="entry name" value="TDBD"/>
    <property type="match status" value="1"/>
</dbReference>
<evidence type="ECO:0000256" key="7">
    <source>
        <dbReference type="SAM" id="MobiDB-lite"/>
    </source>
</evidence>
<gene>
    <name evidence="9" type="ORF">HHK36_022762</name>
</gene>
<dbReference type="InterPro" id="IPR056511">
    <property type="entry name" value="IDM1_C"/>
</dbReference>
<keyword evidence="5" id="KW-0539">Nucleus</keyword>
<dbReference type="InterPro" id="IPR019787">
    <property type="entry name" value="Znf_PHD-finger"/>
</dbReference>
<dbReference type="InterPro" id="IPR011011">
    <property type="entry name" value="Znf_FYVE_PHD"/>
</dbReference>
<evidence type="ECO:0000256" key="2">
    <source>
        <dbReference type="ARBA" id="ARBA00022723"/>
    </source>
</evidence>
<dbReference type="GO" id="GO:0005634">
    <property type="term" value="C:nucleus"/>
    <property type="evidence" value="ECO:0007669"/>
    <property type="project" value="UniProtKB-SubCell"/>
</dbReference>
<dbReference type="InterPro" id="IPR032308">
    <property type="entry name" value="TDBD"/>
</dbReference>
<dbReference type="PANTHER" id="PTHR46309:SF1">
    <property type="entry name" value="PHD FINGER PROTEIN 12"/>
    <property type="match status" value="1"/>
</dbReference>
<evidence type="ECO:0000256" key="1">
    <source>
        <dbReference type="ARBA" id="ARBA00004123"/>
    </source>
</evidence>
<evidence type="ECO:0000256" key="6">
    <source>
        <dbReference type="PROSITE-ProRule" id="PRU00146"/>
    </source>
</evidence>
<dbReference type="InterPro" id="IPR054292">
    <property type="entry name" value="DUF7028"/>
</dbReference>
<feature type="region of interest" description="Disordered" evidence="7">
    <location>
        <begin position="428"/>
        <end position="447"/>
    </location>
</feature>
<feature type="region of interest" description="Disordered" evidence="7">
    <location>
        <begin position="329"/>
        <end position="348"/>
    </location>
</feature>
<keyword evidence="4" id="KW-0862">Zinc</keyword>
<dbReference type="PANTHER" id="PTHR46309">
    <property type="entry name" value="PHD FINGER PROTEIN 12"/>
    <property type="match status" value="1"/>
</dbReference>
<feature type="compositionally biased region" description="Polar residues" evidence="7">
    <location>
        <begin position="437"/>
        <end position="447"/>
    </location>
</feature>
<reference evidence="9 10" key="1">
    <citation type="submission" date="2020-04" db="EMBL/GenBank/DDBJ databases">
        <title>Plant Genome Project.</title>
        <authorList>
            <person name="Zhang R.-G."/>
        </authorList>
    </citation>
    <scope>NUCLEOTIDE SEQUENCE [LARGE SCALE GENOMIC DNA]</scope>
    <source>
        <strain evidence="9">YNK0</strain>
        <tissue evidence="9">Leaf</tissue>
    </source>
</reference>
<dbReference type="InterPro" id="IPR001965">
    <property type="entry name" value="Znf_PHD"/>
</dbReference>
<evidence type="ECO:0000313" key="10">
    <source>
        <dbReference type="Proteomes" id="UP000655225"/>
    </source>
</evidence>
<proteinExistence type="predicted"/>
<dbReference type="Pfam" id="PF00628">
    <property type="entry name" value="PHD"/>
    <property type="match status" value="1"/>
</dbReference>
<dbReference type="SUPFAM" id="SSF55729">
    <property type="entry name" value="Acyl-CoA N-acyltransferases (Nat)"/>
    <property type="match status" value="1"/>
</dbReference>
<dbReference type="SUPFAM" id="SSF57903">
    <property type="entry name" value="FYVE/PHD zinc finger"/>
    <property type="match status" value="1"/>
</dbReference>
<dbReference type="InterPro" id="IPR042163">
    <property type="entry name" value="PHF12"/>
</dbReference>
<comment type="caution">
    <text evidence="9">The sequence shown here is derived from an EMBL/GenBank/DDBJ whole genome shotgun (WGS) entry which is preliminary data.</text>
</comment>
<dbReference type="EMBL" id="JABCRI010000016">
    <property type="protein sequence ID" value="KAF8392420.1"/>
    <property type="molecule type" value="Genomic_DNA"/>
</dbReference>
<feature type="compositionally biased region" description="Basic and acidic residues" evidence="7">
    <location>
        <begin position="335"/>
        <end position="348"/>
    </location>
</feature>
<feature type="region of interest" description="Disordered" evidence="7">
    <location>
        <begin position="270"/>
        <end position="296"/>
    </location>
</feature>
<accession>A0A834YQK2</accession>
<dbReference type="Pfam" id="PF23209">
    <property type="entry name" value="IDM1_C"/>
    <property type="match status" value="1"/>
</dbReference>